<dbReference type="Proteomes" id="UP000465220">
    <property type="component" value="Unassembled WGS sequence"/>
</dbReference>
<dbReference type="Pfam" id="PF03583">
    <property type="entry name" value="LIP"/>
    <property type="match status" value="1"/>
</dbReference>
<evidence type="ECO:0000313" key="2">
    <source>
        <dbReference type="EMBL" id="GFF91734.1"/>
    </source>
</evidence>
<dbReference type="InterPro" id="IPR005152">
    <property type="entry name" value="Lipase_secreted"/>
</dbReference>
<evidence type="ECO:0000256" key="1">
    <source>
        <dbReference type="ARBA" id="ARBA00022801"/>
    </source>
</evidence>
<dbReference type="EMBL" id="BLKI01000089">
    <property type="protein sequence ID" value="GFF91734.1"/>
    <property type="molecule type" value="Genomic_DNA"/>
</dbReference>
<dbReference type="PANTHER" id="PTHR34853:SF5">
    <property type="entry name" value="LIP-DOMAIN-CONTAINING PROTEIN-RELATED"/>
    <property type="match status" value="1"/>
</dbReference>
<evidence type="ECO:0000313" key="3">
    <source>
        <dbReference type="Proteomes" id="UP000465220"/>
    </source>
</evidence>
<dbReference type="SUPFAM" id="SSF53474">
    <property type="entry name" value="alpha/beta-Hydrolases"/>
    <property type="match status" value="1"/>
</dbReference>
<name>A0ABQ1B110_ASPLE</name>
<keyword evidence="1" id="KW-0378">Hydrolase</keyword>
<dbReference type="PANTHER" id="PTHR34853">
    <property type="match status" value="1"/>
</dbReference>
<reference evidence="2 3" key="1">
    <citation type="submission" date="2020-01" db="EMBL/GenBank/DDBJ databases">
        <title>Draft genome sequence of Aspergillus lentulus IFM 60648.</title>
        <authorList>
            <person name="Takahashi H."/>
            <person name="Yaguchi T."/>
        </authorList>
    </citation>
    <scope>NUCLEOTIDE SEQUENCE [LARGE SCALE GENOMIC DNA]</scope>
    <source>
        <strain evidence="2 3">IFM 60648</strain>
    </source>
</reference>
<gene>
    <name evidence="2" type="ORF">IFM60648_09507</name>
</gene>
<comment type="caution">
    <text evidence="2">The sequence shown here is derived from an EMBL/GenBank/DDBJ whole genome shotgun (WGS) entry which is preliminary data.</text>
</comment>
<dbReference type="Gene3D" id="3.40.50.1820">
    <property type="entry name" value="alpha/beta hydrolase"/>
    <property type="match status" value="1"/>
</dbReference>
<organism evidence="2 3">
    <name type="scientific">Aspergillus lentulus</name>
    <dbReference type="NCBI Taxonomy" id="293939"/>
    <lineage>
        <taxon>Eukaryota</taxon>
        <taxon>Fungi</taxon>
        <taxon>Dikarya</taxon>
        <taxon>Ascomycota</taxon>
        <taxon>Pezizomycotina</taxon>
        <taxon>Eurotiomycetes</taxon>
        <taxon>Eurotiomycetidae</taxon>
        <taxon>Eurotiales</taxon>
        <taxon>Aspergillaceae</taxon>
        <taxon>Aspergillus</taxon>
        <taxon>Aspergillus subgen. Fumigati</taxon>
    </lineage>
</organism>
<keyword evidence="3" id="KW-1185">Reference proteome</keyword>
<sequence>MGFLNAAQLCPRSDPDCWCCHGGPPPNITNTYIYCDGGDWAELNVWAVLGMMNAIPEIKEYINKDLLDEHRKEFYGPMRRCSRHFGVEEVLSLAFRNISSFFRHGDHFLYKFREALDQFGLMGRTRVPKFPVYIYQGTKDEIVHLIGVTHQLVRDLCERGGNVRYVQYPCTNHMDTLIKGGTAVWIWLGISYQGSLRGRAASSGT</sequence>
<dbReference type="InterPro" id="IPR029058">
    <property type="entry name" value="AB_hydrolase_fold"/>
</dbReference>
<proteinExistence type="predicted"/>
<protein>
    <submittedName>
        <fullName evidence="2">Uncharacterized protein</fullName>
    </submittedName>
</protein>
<dbReference type="Gene3D" id="1.10.260.130">
    <property type="match status" value="1"/>
</dbReference>
<accession>A0ABQ1B110</accession>